<evidence type="ECO:0008006" key="3">
    <source>
        <dbReference type="Google" id="ProtNLM"/>
    </source>
</evidence>
<comment type="caution">
    <text evidence="1">The sequence shown here is derived from an EMBL/GenBank/DDBJ whole genome shotgun (WGS) entry which is preliminary data.</text>
</comment>
<organism evidence="1 2">
    <name type="scientific">Mediterraneibacter gnavus</name>
    <name type="common">Ruminococcus gnavus</name>
    <dbReference type="NCBI Taxonomy" id="33038"/>
    <lineage>
        <taxon>Bacteria</taxon>
        <taxon>Bacillati</taxon>
        <taxon>Bacillota</taxon>
        <taxon>Clostridia</taxon>
        <taxon>Lachnospirales</taxon>
        <taxon>Lachnospiraceae</taxon>
        <taxon>Mediterraneibacter</taxon>
    </lineage>
</organism>
<gene>
    <name evidence="1" type="ORF">CDL20_11665</name>
</gene>
<dbReference type="RefSeq" id="WP_101882759.1">
    <property type="nucleotide sequence ID" value="NZ_NIHW01000031.1"/>
</dbReference>
<protein>
    <recommendedName>
        <fullName evidence="3">PcfJ-like protein</fullName>
    </recommendedName>
</protein>
<evidence type="ECO:0000313" key="2">
    <source>
        <dbReference type="Proteomes" id="UP000234840"/>
    </source>
</evidence>
<evidence type="ECO:0000313" key="1">
    <source>
        <dbReference type="EMBL" id="PLT84550.1"/>
    </source>
</evidence>
<dbReference type="InterPro" id="IPR025586">
    <property type="entry name" value="PcfJ"/>
</dbReference>
<accession>A0A2N5PY23</accession>
<proteinExistence type="predicted"/>
<dbReference type="AlphaFoldDB" id="A0A2N5PY23"/>
<dbReference type="EMBL" id="NIHW01000031">
    <property type="protein sequence ID" value="PLT84550.1"/>
    <property type="molecule type" value="Genomic_DNA"/>
</dbReference>
<name>A0A2N5PY23_MEDGN</name>
<dbReference type="Proteomes" id="UP000234840">
    <property type="component" value="Unassembled WGS sequence"/>
</dbReference>
<sequence>MIRLLGLTGNNAWKPKELNMDLVVQKAREIIHTPHQDVCIILEYENYFEVIIYNEYVSSSNARYIVAPDYYWSWDEEIEYEELLKNECTAYDTGVFYKIYEKYSTMHPEWHLKFKSNGPLRMIDHIRHCMQPGSAKEILYKAGLDVIAARLSSIDEYNLIGNSPSDILSGLSIRLLRSINCPAGIKLISTEKKRKTLLLLQNRYSWLFDEIWNDSMCRYMNMLLDNGEDEKTIIRKFRKHYQKVHMFWSPSQFDYFSKKIQIKEDISKEIGAKLCEKIRENELYKIHELLIRENDYWNERIEESNQNRYQNYVVLDDEYSLTYPKSIKEFVIEAIEQQNCLLSYLDDYVENYTDIMFLRKTDSYKSPYVTVEIYDGSVCQAFLKCNKQPDDNVLRWLSDYANSRKLSLDLDYDEYGYQ</sequence>
<reference evidence="1 2" key="1">
    <citation type="journal article" date="2017" name="Genome Med.">
        <title>A novel Ruminococcus gnavus clade enriched in inflammatory bowel disease patients.</title>
        <authorList>
            <person name="Hall A.B."/>
            <person name="Yassour M."/>
            <person name="Sauk J."/>
            <person name="Garner A."/>
            <person name="Jiang X."/>
            <person name="Arthur T."/>
            <person name="Lagoudas G.K."/>
            <person name="Vatanen T."/>
            <person name="Fornelos N."/>
            <person name="Wilson R."/>
            <person name="Bertha M."/>
            <person name="Cohen M."/>
            <person name="Garber J."/>
            <person name="Khalili H."/>
            <person name="Gevers D."/>
            <person name="Ananthakrishnan A.N."/>
            <person name="Kugathasan S."/>
            <person name="Lander E.S."/>
            <person name="Blainey P."/>
            <person name="Vlamakis H."/>
            <person name="Xavier R.J."/>
            <person name="Huttenhower C."/>
        </authorList>
    </citation>
    <scope>NUCLEOTIDE SEQUENCE [LARGE SCALE GENOMIC DNA]</scope>
    <source>
        <strain evidence="1 2">RJX1128</strain>
    </source>
</reference>
<dbReference type="Pfam" id="PF14284">
    <property type="entry name" value="PcfJ"/>
    <property type="match status" value="1"/>
</dbReference>